<name>A0A1J0AFD7_9CYAN</name>
<reference evidence="2 3" key="1">
    <citation type="submission" date="2016-10" db="EMBL/GenBank/DDBJ databases">
        <title>Description of Gloeomargarita lithophora gen. nov., sp. nov., a thylakoid-bearing basal-branching cyanobacterium with intracellular carbonates, and proposal for Gloeomargaritales ord. nov.</title>
        <authorList>
            <person name="Moreira D."/>
            <person name="Tavera R."/>
            <person name="Benzerara K."/>
            <person name="Skouri-Panet F."/>
            <person name="Couradeau E."/>
            <person name="Gerard E."/>
            <person name="Loussert C."/>
            <person name="Novelo E."/>
            <person name="Zivanovic Y."/>
            <person name="Lopez-Garcia P."/>
        </authorList>
    </citation>
    <scope>NUCLEOTIDE SEQUENCE [LARGE SCALE GENOMIC DNA]</scope>
    <source>
        <strain evidence="2 3">D10</strain>
    </source>
</reference>
<dbReference type="KEGG" id="glt:GlitD10_2318"/>
<feature type="transmembrane region" description="Helical" evidence="1">
    <location>
        <begin position="7"/>
        <end position="24"/>
    </location>
</feature>
<keyword evidence="1" id="KW-1133">Transmembrane helix</keyword>
<dbReference type="Pfam" id="PF11460">
    <property type="entry name" value="DUF3007"/>
    <property type="match status" value="1"/>
</dbReference>
<feature type="transmembrane region" description="Helical" evidence="1">
    <location>
        <begin position="36"/>
        <end position="54"/>
    </location>
</feature>
<dbReference type="STRING" id="1188229.GlitD10_2318"/>
<dbReference type="OrthoDB" id="467669at2"/>
<dbReference type="PANTHER" id="PTHR35734">
    <property type="entry name" value="OS01G0805200 PROTEIN"/>
    <property type="match status" value="1"/>
</dbReference>
<keyword evidence="1" id="KW-0472">Membrane</keyword>
<dbReference type="InterPro" id="IPR021562">
    <property type="entry name" value="DUF3007"/>
</dbReference>
<evidence type="ECO:0000313" key="3">
    <source>
        <dbReference type="Proteomes" id="UP000180235"/>
    </source>
</evidence>
<evidence type="ECO:0000313" key="2">
    <source>
        <dbReference type="EMBL" id="APB34652.1"/>
    </source>
</evidence>
<keyword evidence="3" id="KW-1185">Reference proteome</keyword>
<evidence type="ECO:0008006" key="4">
    <source>
        <dbReference type="Google" id="ProtNLM"/>
    </source>
</evidence>
<accession>A0A1J0AFD7</accession>
<gene>
    <name evidence="2" type="ORF">GlitD10_2318</name>
</gene>
<dbReference type="AlphaFoldDB" id="A0A1J0AFD7"/>
<dbReference type="RefSeq" id="WP_071455059.1">
    <property type="nucleotide sequence ID" value="NZ_CP017675.1"/>
</dbReference>
<proteinExistence type="predicted"/>
<protein>
    <recommendedName>
        <fullName evidence="4">DUF3007 family protein</fullName>
    </recommendedName>
</protein>
<organism evidence="2 3">
    <name type="scientific">Gloeomargarita lithophora Alchichica-D10</name>
    <dbReference type="NCBI Taxonomy" id="1188229"/>
    <lineage>
        <taxon>Bacteria</taxon>
        <taxon>Bacillati</taxon>
        <taxon>Cyanobacteriota</taxon>
        <taxon>Cyanophyceae</taxon>
        <taxon>Gloeomargaritales</taxon>
        <taxon>Gloeomargaritaceae</taxon>
        <taxon>Gloeomargarita</taxon>
    </lineage>
</organism>
<dbReference type="PANTHER" id="PTHR35734:SF1">
    <property type="entry name" value="OS01G0805200 PROTEIN"/>
    <property type="match status" value="1"/>
</dbReference>
<dbReference type="Proteomes" id="UP000180235">
    <property type="component" value="Chromosome"/>
</dbReference>
<dbReference type="EMBL" id="CP017675">
    <property type="protein sequence ID" value="APB34652.1"/>
    <property type="molecule type" value="Genomic_DNA"/>
</dbReference>
<sequence>MRRIDVIGWGVAVLGAGGLLYLLLQGFGLDSLKAGLWTQVTLTVGLMLWILTYSRRVVRQDMTYHQQREQYDQAWLARQIEQLSPEELERLQREVERAEAQGD</sequence>
<keyword evidence="1" id="KW-0812">Transmembrane</keyword>
<evidence type="ECO:0000256" key="1">
    <source>
        <dbReference type="SAM" id="Phobius"/>
    </source>
</evidence>